<evidence type="ECO:0000256" key="1">
    <source>
        <dbReference type="SAM" id="MobiDB-lite"/>
    </source>
</evidence>
<feature type="region of interest" description="Disordered" evidence="1">
    <location>
        <begin position="1"/>
        <end position="21"/>
    </location>
</feature>
<proteinExistence type="predicted"/>
<accession>A0ABN7B5D2</accession>
<feature type="compositionally biased region" description="Polar residues" evidence="1">
    <location>
        <begin position="1"/>
        <end position="11"/>
    </location>
</feature>
<keyword evidence="3" id="KW-1185">Reference proteome</keyword>
<name>A0ABN7B5D2_9HEMI</name>
<evidence type="ECO:0000313" key="3">
    <source>
        <dbReference type="Proteomes" id="UP001307889"/>
    </source>
</evidence>
<dbReference type="Proteomes" id="UP001307889">
    <property type="component" value="Chromosome 10"/>
</dbReference>
<sequence length="89" mass="9687">MWEQTIQTPQNKTRRPGESATIAFQGPEGSQLIDTQSYPGEISKGPLRSSITVIDTPASMRPKRIRVSLAQLGLSISHSLPPNIHPGEP</sequence>
<gene>
    <name evidence="2" type="ORF">NTJ_12438</name>
</gene>
<protein>
    <submittedName>
        <fullName evidence="2">Uncharacterized protein</fullName>
    </submittedName>
</protein>
<dbReference type="EMBL" id="AP028918">
    <property type="protein sequence ID" value="BES99621.1"/>
    <property type="molecule type" value="Genomic_DNA"/>
</dbReference>
<evidence type="ECO:0000313" key="2">
    <source>
        <dbReference type="EMBL" id="BES99621.1"/>
    </source>
</evidence>
<organism evidence="2 3">
    <name type="scientific">Nesidiocoris tenuis</name>
    <dbReference type="NCBI Taxonomy" id="355587"/>
    <lineage>
        <taxon>Eukaryota</taxon>
        <taxon>Metazoa</taxon>
        <taxon>Ecdysozoa</taxon>
        <taxon>Arthropoda</taxon>
        <taxon>Hexapoda</taxon>
        <taxon>Insecta</taxon>
        <taxon>Pterygota</taxon>
        <taxon>Neoptera</taxon>
        <taxon>Paraneoptera</taxon>
        <taxon>Hemiptera</taxon>
        <taxon>Heteroptera</taxon>
        <taxon>Panheteroptera</taxon>
        <taxon>Cimicomorpha</taxon>
        <taxon>Miridae</taxon>
        <taxon>Dicyphina</taxon>
        <taxon>Nesidiocoris</taxon>
    </lineage>
</organism>
<reference evidence="2 3" key="1">
    <citation type="submission" date="2023-09" db="EMBL/GenBank/DDBJ databases">
        <title>Nesidiocoris tenuis whole genome shotgun sequence.</title>
        <authorList>
            <person name="Shibata T."/>
            <person name="Shimoda M."/>
            <person name="Kobayashi T."/>
            <person name="Uehara T."/>
        </authorList>
    </citation>
    <scope>NUCLEOTIDE SEQUENCE [LARGE SCALE GENOMIC DNA]</scope>
    <source>
        <strain evidence="2 3">Japan</strain>
    </source>
</reference>